<comment type="caution">
    <text evidence="3">The sequence shown here is derived from an EMBL/GenBank/DDBJ whole genome shotgun (WGS) entry which is preliminary data.</text>
</comment>
<gene>
    <name evidence="3" type="ORF">BD809_102141</name>
</gene>
<evidence type="ECO:0000256" key="1">
    <source>
        <dbReference type="ARBA" id="ARBA00022898"/>
    </source>
</evidence>
<dbReference type="Gene3D" id="3.40.640.10">
    <property type="entry name" value="Type I PLP-dependent aspartate aminotransferase-like (Major domain)"/>
    <property type="match status" value="1"/>
</dbReference>
<proteinExistence type="predicted"/>
<name>A0A5S5CC53_9FLAO</name>
<evidence type="ECO:0000313" key="4">
    <source>
        <dbReference type="Proteomes" id="UP000324376"/>
    </source>
</evidence>
<keyword evidence="1" id="KW-0663">Pyridoxal phosphate</keyword>
<dbReference type="GO" id="GO:0016829">
    <property type="term" value="F:lyase activity"/>
    <property type="evidence" value="ECO:0007669"/>
    <property type="project" value="UniProtKB-KW"/>
</dbReference>
<protein>
    <submittedName>
        <fullName evidence="3">Selenocysteine lyase/cysteine desulfurase</fullName>
    </submittedName>
</protein>
<reference evidence="3 4" key="1">
    <citation type="submission" date="2019-07" db="EMBL/GenBank/DDBJ databases">
        <title>Genomic Encyclopedia of Archaeal and Bacterial Type Strains, Phase II (KMG-II): from individual species to whole genera.</title>
        <authorList>
            <person name="Goeker M."/>
        </authorList>
    </citation>
    <scope>NUCLEOTIDE SEQUENCE [LARGE SCALE GENOMIC DNA]</scope>
    <source>
        <strain evidence="3 4">DSM 17527</strain>
    </source>
</reference>
<feature type="domain" description="Aminotransferase class V" evidence="2">
    <location>
        <begin position="53"/>
        <end position="349"/>
    </location>
</feature>
<keyword evidence="4" id="KW-1185">Reference proteome</keyword>
<dbReference type="Pfam" id="PF00266">
    <property type="entry name" value="Aminotran_5"/>
    <property type="match status" value="1"/>
</dbReference>
<dbReference type="InterPro" id="IPR000192">
    <property type="entry name" value="Aminotrans_V_dom"/>
</dbReference>
<evidence type="ECO:0000259" key="2">
    <source>
        <dbReference type="Pfam" id="PF00266"/>
    </source>
</evidence>
<dbReference type="SUPFAM" id="SSF53383">
    <property type="entry name" value="PLP-dependent transferases"/>
    <property type="match status" value="1"/>
</dbReference>
<accession>A0A5S5CC53</accession>
<evidence type="ECO:0000313" key="3">
    <source>
        <dbReference type="EMBL" id="TYP75930.1"/>
    </source>
</evidence>
<dbReference type="AlphaFoldDB" id="A0A5S5CC53"/>
<dbReference type="EMBL" id="VNHU01000002">
    <property type="protein sequence ID" value="TYP75930.1"/>
    <property type="molecule type" value="Genomic_DNA"/>
</dbReference>
<dbReference type="OrthoDB" id="513408at2"/>
<dbReference type="InterPro" id="IPR015421">
    <property type="entry name" value="PyrdxlP-dep_Trfase_major"/>
</dbReference>
<dbReference type="InterPro" id="IPR015424">
    <property type="entry name" value="PyrdxlP-dep_Trfase"/>
</dbReference>
<organism evidence="3 4">
    <name type="scientific">Aquimarina intermedia</name>
    <dbReference type="NCBI Taxonomy" id="350814"/>
    <lineage>
        <taxon>Bacteria</taxon>
        <taxon>Pseudomonadati</taxon>
        <taxon>Bacteroidota</taxon>
        <taxon>Flavobacteriia</taxon>
        <taxon>Flavobacteriales</taxon>
        <taxon>Flavobacteriaceae</taxon>
        <taxon>Aquimarina</taxon>
    </lineage>
</organism>
<dbReference type="Gene3D" id="3.90.1150.10">
    <property type="entry name" value="Aspartate Aminotransferase, domain 1"/>
    <property type="match status" value="1"/>
</dbReference>
<dbReference type="InterPro" id="IPR015422">
    <property type="entry name" value="PyrdxlP-dep_Trfase_small"/>
</dbReference>
<sequence length="360" mass="40891">MKNLRKEFPVVNQYTYLNTAYSGPLSTQLINHRRTQDQLQLERASLYRIENDSIFSTVKRTIGSCFGAQNSTIVLTQNFSVGINTIFNGLSTKSKVLLLENDYPAMQTAVASKGFDTKYVRWDKNIRENIKSVIDSYTPDIFAFSIVHYISGAKMDLAFIKDLKETYPNILFIADATQFCGTSAFDFENSGIDILGSSGYKWLLGGYGNAFFAFQKDTLEAVTPTPYKKNISISSAPDDYKSLEARFQPGHLDTFNFSSLNYSLKFLQGIGFDRIEKELEKLKRKLWFELADLNLIDTTNFCVQEHSSILNISGDKKLFQSLNKERIVCSQRGTGIRFSLHFFNSEDDIEHVIAVLKKVL</sequence>
<keyword evidence="3" id="KW-0456">Lyase</keyword>
<dbReference type="PANTHER" id="PTHR43586">
    <property type="entry name" value="CYSTEINE DESULFURASE"/>
    <property type="match status" value="1"/>
</dbReference>
<dbReference type="PANTHER" id="PTHR43586:SF15">
    <property type="entry name" value="BLR3095 PROTEIN"/>
    <property type="match status" value="1"/>
</dbReference>
<dbReference type="Proteomes" id="UP000324376">
    <property type="component" value="Unassembled WGS sequence"/>
</dbReference>
<dbReference type="RefSeq" id="WP_148781548.1">
    <property type="nucleotide sequence ID" value="NZ_VNHU01000002.1"/>
</dbReference>